<feature type="domain" description="Glyoxalase-like" evidence="2">
    <location>
        <begin position="8"/>
        <end position="60"/>
    </location>
</feature>
<keyword evidence="4" id="KW-1185">Reference proteome</keyword>
<dbReference type="InterPro" id="IPR041581">
    <property type="entry name" value="Glyoxalase_6"/>
</dbReference>
<dbReference type="CDD" id="cd06587">
    <property type="entry name" value="VOC"/>
    <property type="match status" value="1"/>
</dbReference>
<reference evidence="4" key="1">
    <citation type="journal article" date="2019" name="Int. J. Syst. Evol. Microbiol.">
        <title>The Global Catalogue of Microorganisms (GCM) 10K type strain sequencing project: providing services to taxonomists for standard genome sequencing and annotation.</title>
        <authorList>
            <consortium name="The Broad Institute Genomics Platform"/>
            <consortium name="The Broad Institute Genome Sequencing Center for Infectious Disease"/>
            <person name="Wu L."/>
            <person name="Ma J."/>
        </authorList>
    </citation>
    <scope>NUCLEOTIDE SEQUENCE [LARGE SCALE GENOMIC DNA]</scope>
    <source>
        <strain evidence="4">ZS-22-S1</strain>
    </source>
</reference>
<evidence type="ECO:0000256" key="1">
    <source>
        <dbReference type="SAM" id="MobiDB-lite"/>
    </source>
</evidence>
<dbReference type="Proteomes" id="UP001595859">
    <property type="component" value="Unassembled WGS sequence"/>
</dbReference>
<proteinExistence type="predicted"/>
<dbReference type="InterPro" id="IPR029068">
    <property type="entry name" value="Glyas_Bleomycin-R_OHBP_Dase"/>
</dbReference>
<dbReference type="Gene3D" id="3.10.180.10">
    <property type="entry name" value="2,3-Dihydroxybiphenyl 1,2-Dioxygenase, domain 1"/>
    <property type="match status" value="1"/>
</dbReference>
<accession>A0ABV9RWN7</accession>
<name>A0ABV9RWN7_9PSEU</name>
<comment type="caution">
    <text evidence="3">The sequence shown here is derived from an EMBL/GenBank/DDBJ whole genome shotgun (WGS) entry which is preliminary data.</text>
</comment>
<dbReference type="PANTHER" id="PTHR35908">
    <property type="entry name" value="HYPOTHETICAL FUSION PROTEIN"/>
    <property type="match status" value="1"/>
</dbReference>
<evidence type="ECO:0000259" key="2">
    <source>
        <dbReference type="Pfam" id="PF18029"/>
    </source>
</evidence>
<dbReference type="PANTHER" id="PTHR35908:SF1">
    <property type="entry name" value="CONSERVED PROTEIN"/>
    <property type="match status" value="1"/>
</dbReference>
<dbReference type="Pfam" id="PF18029">
    <property type="entry name" value="Glyoxalase_6"/>
    <property type="match status" value="1"/>
</dbReference>
<organism evidence="3 4">
    <name type="scientific">Actinophytocola glycyrrhizae</name>
    <dbReference type="NCBI Taxonomy" id="2044873"/>
    <lineage>
        <taxon>Bacteria</taxon>
        <taxon>Bacillati</taxon>
        <taxon>Actinomycetota</taxon>
        <taxon>Actinomycetes</taxon>
        <taxon>Pseudonocardiales</taxon>
        <taxon>Pseudonocardiaceae</taxon>
    </lineage>
</organism>
<dbReference type="RefSeq" id="WP_378054978.1">
    <property type="nucleotide sequence ID" value="NZ_JBHSIS010000002.1"/>
</dbReference>
<evidence type="ECO:0000313" key="3">
    <source>
        <dbReference type="EMBL" id="MFC4853033.1"/>
    </source>
</evidence>
<gene>
    <name evidence="3" type="ORF">ACFPCV_05930</name>
</gene>
<feature type="region of interest" description="Disordered" evidence="1">
    <location>
        <begin position="48"/>
        <end position="77"/>
    </location>
</feature>
<sequence>MIGKLETVVLDTRDPRALAGFYADLLGARIVTDEDDWVSIVDAEGRRLSFQTSPEHQETRASANRPPDGDTGNGARG</sequence>
<dbReference type="SUPFAM" id="SSF54593">
    <property type="entry name" value="Glyoxalase/Bleomycin resistance protein/Dihydroxybiphenyl dioxygenase"/>
    <property type="match status" value="1"/>
</dbReference>
<evidence type="ECO:0000313" key="4">
    <source>
        <dbReference type="Proteomes" id="UP001595859"/>
    </source>
</evidence>
<protein>
    <submittedName>
        <fullName evidence="3">VOC family protein</fullName>
    </submittedName>
</protein>
<dbReference type="EMBL" id="JBHSIS010000002">
    <property type="protein sequence ID" value="MFC4853033.1"/>
    <property type="molecule type" value="Genomic_DNA"/>
</dbReference>